<evidence type="ECO:0000259" key="1">
    <source>
        <dbReference type="Pfam" id="PF00903"/>
    </source>
</evidence>
<name>A0A927B0Q3_9BACT</name>
<dbReference type="PANTHER" id="PTHR33990:SF1">
    <property type="entry name" value="PROTEIN YJDN"/>
    <property type="match status" value="1"/>
</dbReference>
<dbReference type="PANTHER" id="PTHR33990">
    <property type="entry name" value="PROTEIN YJDN-RELATED"/>
    <property type="match status" value="1"/>
</dbReference>
<dbReference type="SUPFAM" id="SSF54593">
    <property type="entry name" value="Glyoxalase/Bleomycin resistance protein/Dihydroxybiphenyl dioxygenase"/>
    <property type="match status" value="1"/>
</dbReference>
<proteinExistence type="predicted"/>
<organism evidence="2 3">
    <name type="scientific">Spirosoma validum</name>
    <dbReference type="NCBI Taxonomy" id="2771355"/>
    <lineage>
        <taxon>Bacteria</taxon>
        <taxon>Pseudomonadati</taxon>
        <taxon>Bacteroidota</taxon>
        <taxon>Cytophagia</taxon>
        <taxon>Cytophagales</taxon>
        <taxon>Cytophagaceae</taxon>
        <taxon>Spirosoma</taxon>
    </lineage>
</organism>
<comment type="caution">
    <text evidence="2">The sequence shown here is derived from an EMBL/GenBank/DDBJ whole genome shotgun (WGS) entry which is preliminary data.</text>
</comment>
<dbReference type="InterPro" id="IPR004360">
    <property type="entry name" value="Glyas_Fos-R_dOase_dom"/>
</dbReference>
<evidence type="ECO:0000313" key="3">
    <source>
        <dbReference type="Proteomes" id="UP000653797"/>
    </source>
</evidence>
<dbReference type="RefSeq" id="WP_191038869.1">
    <property type="nucleotide sequence ID" value="NZ_JACXAA010000003.1"/>
</dbReference>
<dbReference type="CDD" id="cd06588">
    <property type="entry name" value="PhnB_like"/>
    <property type="match status" value="1"/>
</dbReference>
<protein>
    <submittedName>
        <fullName evidence="2">VOC family protein</fullName>
    </submittedName>
</protein>
<dbReference type="AlphaFoldDB" id="A0A927B0Q3"/>
<keyword evidence="3" id="KW-1185">Reference proteome</keyword>
<dbReference type="EMBL" id="JACXAA010000003">
    <property type="protein sequence ID" value="MBD2753241.1"/>
    <property type="molecule type" value="Genomic_DNA"/>
</dbReference>
<gene>
    <name evidence="2" type="ORF">IC230_10105</name>
</gene>
<dbReference type="Gene3D" id="3.10.180.10">
    <property type="entry name" value="2,3-Dihydroxybiphenyl 1,2-Dioxygenase, domain 1"/>
    <property type="match status" value="1"/>
</dbReference>
<dbReference type="InterPro" id="IPR029068">
    <property type="entry name" value="Glyas_Bleomycin-R_OHBP_Dase"/>
</dbReference>
<dbReference type="Pfam" id="PF00903">
    <property type="entry name" value="Glyoxalase"/>
    <property type="match status" value="1"/>
</dbReference>
<dbReference type="InterPro" id="IPR028973">
    <property type="entry name" value="PhnB-like"/>
</dbReference>
<sequence>MNQNPVLLNPYLFFDGNCREAMEFYKSVFGGELVLTTFGEGPADAHAEPKANSADVKDQIMHARLSGDVVLLASDNPNGTEARNSNPFSLSLEGSDEQRLQTYFNKLSENGKVTAPLTRQFWGDVFGMVTDQFGINWMVSISQKQ</sequence>
<reference evidence="2" key="1">
    <citation type="submission" date="2020-09" db="EMBL/GenBank/DDBJ databases">
        <authorList>
            <person name="Kim M.K."/>
        </authorList>
    </citation>
    <scope>NUCLEOTIDE SEQUENCE</scope>
    <source>
        <strain evidence="2">BT704</strain>
    </source>
</reference>
<feature type="domain" description="Glyoxalase/fosfomycin resistance/dioxygenase" evidence="1">
    <location>
        <begin position="8"/>
        <end position="139"/>
    </location>
</feature>
<dbReference type="Proteomes" id="UP000653797">
    <property type="component" value="Unassembled WGS sequence"/>
</dbReference>
<accession>A0A927B0Q3</accession>
<evidence type="ECO:0000313" key="2">
    <source>
        <dbReference type="EMBL" id="MBD2753241.1"/>
    </source>
</evidence>